<reference evidence="2" key="1">
    <citation type="journal article" date="2021" name="Proc. Natl. Acad. Sci. U.S.A.">
        <title>A Catalog of Tens of Thousands of Viruses from Human Metagenomes Reveals Hidden Associations with Chronic Diseases.</title>
        <authorList>
            <person name="Tisza M.J."/>
            <person name="Buck C.B."/>
        </authorList>
    </citation>
    <scope>NUCLEOTIDE SEQUENCE</scope>
    <source>
        <strain evidence="2">CtCIv11</strain>
    </source>
</reference>
<keyword evidence="1" id="KW-1133">Transmembrane helix</keyword>
<evidence type="ECO:0000256" key="1">
    <source>
        <dbReference type="SAM" id="Phobius"/>
    </source>
</evidence>
<organism evidence="2">
    <name type="scientific">Siphoviridae sp. ctCIv11</name>
    <dbReference type="NCBI Taxonomy" id="2827806"/>
    <lineage>
        <taxon>Viruses</taxon>
        <taxon>Duplodnaviria</taxon>
        <taxon>Heunggongvirae</taxon>
        <taxon>Uroviricota</taxon>
        <taxon>Caudoviricetes</taxon>
    </lineage>
</organism>
<keyword evidence="1" id="KW-0472">Membrane</keyword>
<name>A0A8S5S2S3_9CAUD</name>
<dbReference type="EMBL" id="BK032513">
    <property type="protein sequence ID" value="DAF45123.1"/>
    <property type="molecule type" value="Genomic_DNA"/>
</dbReference>
<evidence type="ECO:0000313" key="2">
    <source>
        <dbReference type="EMBL" id="DAF45123.1"/>
    </source>
</evidence>
<proteinExistence type="predicted"/>
<protein>
    <submittedName>
        <fullName evidence="2">Uncharacterized protein</fullName>
    </submittedName>
</protein>
<feature type="transmembrane region" description="Helical" evidence="1">
    <location>
        <begin position="6"/>
        <end position="28"/>
    </location>
</feature>
<sequence length="29" mass="3739">MFILFFYSFLCLCLYILCLEFYFCVSFYW</sequence>
<keyword evidence="1" id="KW-0812">Transmembrane</keyword>
<accession>A0A8S5S2S3</accession>